<proteinExistence type="predicted"/>
<organism evidence="1 2">
    <name type="scientific">Kibdelosporangium aridum</name>
    <dbReference type="NCBI Taxonomy" id="2030"/>
    <lineage>
        <taxon>Bacteria</taxon>
        <taxon>Bacillati</taxon>
        <taxon>Actinomycetota</taxon>
        <taxon>Actinomycetes</taxon>
        <taxon>Pseudonocardiales</taxon>
        <taxon>Pseudonocardiaceae</taxon>
        <taxon>Kibdelosporangium</taxon>
    </lineage>
</organism>
<evidence type="ECO:0000313" key="1">
    <source>
        <dbReference type="EMBL" id="RSM85835.1"/>
    </source>
</evidence>
<gene>
    <name evidence="1" type="ORF">DMH04_16610</name>
</gene>
<accession>A0A428ZCQ4</accession>
<protein>
    <submittedName>
        <fullName evidence="1">MarR family transcriptional regulator</fullName>
    </submittedName>
</protein>
<dbReference type="Gene3D" id="1.10.10.10">
    <property type="entry name" value="Winged helix-like DNA-binding domain superfamily/Winged helix DNA-binding domain"/>
    <property type="match status" value="1"/>
</dbReference>
<comment type="caution">
    <text evidence="1">The sequence shown here is derived from an EMBL/GenBank/DDBJ whole genome shotgun (WGS) entry which is preliminary data.</text>
</comment>
<feature type="non-terminal residue" evidence="1">
    <location>
        <position position="1"/>
    </location>
</feature>
<name>A0A428ZCQ4_KIBAR</name>
<sequence>TPRGRRSLEKASAAVRSVEVRMLAGMTETEQSDAFRILQSMIRSLRDGNDGA</sequence>
<reference evidence="1 2" key="1">
    <citation type="submission" date="2018-05" db="EMBL/GenBank/DDBJ databases">
        <title>Evolution of GPA BGCs.</title>
        <authorList>
            <person name="Waglechner N."/>
            <person name="Wright G.D."/>
        </authorList>
    </citation>
    <scope>NUCLEOTIDE SEQUENCE [LARGE SCALE GENOMIC DNA]</scope>
    <source>
        <strain evidence="1 2">A82846</strain>
    </source>
</reference>
<dbReference type="Proteomes" id="UP000287547">
    <property type="component" value="Unassembled WGS sequence"/>
</dbReference>
<evidence type="ECO:0000313" key="2">
    <source>
        <dbReference type="Proteomes" id="UP000287547"/>
    </source>
</evidence>
<dbReference type="InterPro" id="IPR036388">
    <property type="entry name" value="WH-like_DNA-bd_sf"/>
</dbReference>
<dbReference type="EMBL" id="QHKI01000011">
    <property type="protein sequence ID" value="RSM85835.1"/>
    <property type="molecule type" value="Genomic_DNA"/>
</dbReference>
<dbReference type="AlphaFoldDB" id="A0A428ZCQ4"/>